<dbReference type="InterPro" id="IPR050172">
    <property type="entry name" value="SsuD_RutA_monooxygenase"/>
</dbReference>
<evidence type="ECO:0000313" key="7">
    <source>
        <dbReference type="Proteomes" id="UP000032680"/>
    </source>
</evidence>
<feature type="domain" description="Luciferase-like" evidence="5">
    <location>
        <begin position="39"/>
        <end position="343"/>
    </location>
</feature>
<evidence type="ECO:0000256" key="2">
    <source>
        <dbReference type="ARBA" id="ARBA00022643"/>
    </source>
</evidence>
<gene>
    <name evidence="6" type="ORF">Asru_0978_02</name>
</gene>
<dbReference type="EMBL" id="BANB01000973">
    <property type="protein sequence ID" value="GAN78509.1"/>
    <property type="molecule type" value="Genomic_DNA"/>
</dbReference>
<sequence length="382" mass="43207">MNNLDAYRAAGNPMFNDNRFKLGIFGSNCSNACAMTLAETSFEPTLESNLEIAGILEDGGWECMVPIARWRGFGGPSNFNGNCMETYTWAAALAARTSNIFLFATSHVPTVHPIVAAKMGTTIDRISKGRFGINMVCGWFTPEMEMFGVKMMEHDTRYEYATEWVEIVEKLWTEQWFDYDGQFLTIKGGFADPKPYQKPRPLLISAGSSPKGRKFAAKYCDINFSVIEEDGLDRAANWIKEVRADAQKNYNRDIGTFTYSYCVVRDTEKEARDYYNYYVHEKGDWEAADNVCKIFGVESGSYSKDYMDKFRANFIAGWGGYPLVGTPEQVVDRIAELSATGVDGSLISFVDYNQELPYFNERVMPLLEQAGLRKPHRRPAAR</sequence>
<keyword evidence="7" id="KW-1185">Reference proteome</keyword>
<dbReference type="InterPro" id="IPR036661">
    <property type="entry name" value="Luciferase-like_sf"/>
</dbReference>
<comment type="caution">
    <text evidence="6">The sequence shown here is derived from an EMBL/GenBank/DDBJ whole genome shotgun (WGS) entry which is preliminary data.</text>
</comment>
<dbReference type="PANTHER" id="PTHR42847:SF4">
    <property type="entry name" value="ALKANESULFONATE MONOOXYGENASE-RELATED"/>
    <property type="match status" value="1"/>
</dbReference>
<keyword evidence="2" id="KW-0288">FMN</keyword>
<evidence type="ECO:0000259" key="5">
    <source>
        <dbReference type="Pfam" id="PF00296"/>
    </source>
</evidence>
<proteinExistence type="predicted"/>
<evidence type="ECO:0000256" key="1">
    <source>
        <dbReference type="ARBA" id="ARBA00022630"/>
    </source>
</evidence>
<evidence type="ECO:0000256" key="4">
    <source>
        <dbReference type="ARBA" id="ARBA00023033"/>
    </source>
</evidence>
<dbReference type="InterPro" id="IPR011251">
    <property type="entry name" value="Luciferase-like_dom"/>
</dbReference>
<dbReference type="SUPFAM" id="SSF51679">
    <property type="entry name" value="Bacterial luciferase-like"/>
    <property type="match status" value="1"/>
</dbReference>
<name>A0A0D6PCC1_9PROT</name>
<evidence type="ECO:0000313" key="6">
    <source>
        <dbReference type="EMBL" id="GAN78509.1"/>
    </source>
</evidence>
<dbReference type="CDD" id="cd01094">
    <property type="entry name" value="Alkanesulfonate_monoxygenase"/>
    <property type="match status" value="1"/>
</dbReference>
<accession>A0A0D6PCC1</accession>
<keyword evidence="4 6" id="KW-0503">Monooxygenase</keyword>
<dbReference type="OrthoDB" id="9814695at2"/>
<dbReference type="PANTHER" id="PTHR42847">
    <property type="entry name" value="ALKANESULFONATE MONOOXYGENASE"/>
    <property type="match status" value="1"/>
</dbReference>
<reference evidence="6 7" key="1">
    <citation type="submission" date="2012-11" db="EMBL/GenBank/DDBJ databases">
        <title>Whole genome sequence of Acidisphaera rubrifaciens HS-AP3.</title>
        <authorList>
            <person name="Azuma Y."/>
            <person name="Higashiura N."/>
            <person name="Hirakawa H."/>
            <person name="Matsushita K."/>
        </authorList>
    </citation>
    <scope>NUCLEOTIDE SEQUENCE [LARGE SCALE GENOMIC DNA]</scope>
    <source>
        <strain evidence="6 7">HS-AP3</strain>
    </source>
</reference>
<dbReference type="Pfam" id="PF00296">
    <property type="entry name" value="Bac_luciferase"/>
    <property type="match status" value="1"/>
</dbReference>
<dbReference type="AlphaFoldDB" id="A0A0D6PCC1"/>
<dbReference type="GO" id="GO:0016705">
    <property type="term" value="F:oxidoreductase activity, acting on paired donors, with incorporation or reduction of molecular oxygen"/>
    <property type="evidence" value="ECO:0007669"/>
    <property type="project" value="InterPro"/>
</dbReference>
<protein>
    <submittedName>
        <fullName evidence="6">Monooxygenase</fullName>
    </submittedName>
</protein>
<keyword evidence="3" id="KW-0560">Oxidoreductase</keyword>
<dbReference type="GO" id="GO:0004497">
    <property type="term" value="F:monooxygenase activity"/>
    <property type="evidence" value="ECO:0007669"/>
    <property type="project" value="UniProtKB-KW"/>
</dbReference>
<organism evidence="6 7">
    <name type="scientific">Acidisphaera rubrifaciens HS-AP3</name>
    <dbReference type="NCBI Taxonomy" id="1231350"/>
    <lineage>
        <taxon>Bacteria</taxon>
        <taxon>Pseudomonadati</taxon>
        <taxon>Pseudomonadota</taxon>
        <taxon>Alphaproteobacteria</taxon>
        <taxon>Acetobacterales</taxon>
        <taxon>Acetobacteraceae</taxon>
        <taxon>Acidisphaera</taxon>
    </lineage>
</organism>
<dbReference type="RefSeq" id="WP_148360727.1">
    <property type="nucleotide sequence ID" value="NZ_BANB01000973.1"/>
</dbReference>
<dbReference type="Proteomes" id="UP000032680">
    <property type="component" value="Unassembled WGS sequence"/>
</dbReference>
<dbReference type="Gene3D" id="3.20.20.30">
    <property type="entry name" value="Luciferase-like domain"/>
    <property type="match status" value="1"/>
</dbReference>
<keyword evidence="1" id="KW-0285">Flavoprotein</keyword>
<evidence type="ECO:0000256" key="3">
    <source>
        <dbReference type="ARBA" id="ARBA00023002"/>
    </source>
</evidence>